<keyword evidence="1" id="KW-0812">Transmembrane</keyword>
<dbReference type="RefSeq" id="WP_164611991.1">
    <property type="nucleotide sequence ID" value="NZ_JAAIKE010000003.1"/>
</dbReference>
<accession>A0A6B3RN67</accession>
<name>A0A6B3RN67_9RHOB</name>
<reference evidence="3 4" key="1">
    <citation type="submission" date="2020-02" db="EMBL/GenBank/DDBJ databases">
        <title>Rhodobacter algicola sp. nov., isolated from microalga culture.</title>
        <authorList>
            <person name="Park C.-Y."/>
        </authorList>
    </citation>
    <scope>NUCLEOTIDE SEQUENCE [LARGE SCALE GENOMIC DNA]</scope>
    <source>
        <strain evidence="3 4">ETT8</strain>
    </source>
</reference>
<feature type="transmembrane region" description="Helical" evidence="1">
    <location>
        <begin position="211"/>
        <end position="230"/>
    </location>
</feature>
<feature type="transmembrane region" description="Helical" evidence="1">
    <location>
        <begin position="150"/>
        <end position="167"/>
    </location>
</feature>
<feature type="transmembrane region" description="Helical" evidence="1">
    <location>
        <begin position="242"/>
        <end position="258"/>
    </location>
</feature>
<sequence length="292" mass="31216">MQLSDNARGAVYMMVAMAAFTLNDTAMKALTQDVPLFQAITLRGGLMLAGLIVLAKLMGQWKPLLTRRDGKIIGLRCIAEIVSTVLFLAALMHMPLANLSAIMQALPLAVTLAAALVFKERIGWRRMTAILIGFVGVLIVIRPGPEGFDIWSLMGLLSVLFVVVRDLSTRSVSREVPSVMVAVWSAVAVTGAAALTSLAEGWQPLTAGQGVLVVAASAALVVGYLFAVMVMRVGDIGFVAPFRYTALIWAILLGWLVFGALPDPLTLMGAALVVATGIFTLWRERKVKARPA</sequence>
<evidence type="ECO:0000313" key="4">
    <source>
        <dbReference type="Proteomes" id="UP000481421"/>
    </source>
</evidence>
<evidence type="ECO:0000313" key="3">
    <source>
        <dbReference type="EMBL" id="NEX46881.1"/>
    </source>
</evidence>
<feature type="transmembrane region" description="Helical" evidence="1">
    <location>
        <begin position="36"/>
        <end position="55"/>
    </location>
</feature>
<evidence type="ECO:0000256" key="1">
    <source>
        <dbReference type="SAM" id="Phobius"/>
    </source>
</evidence>
<dbReference type="AlphaFoldDB" id="A0A6B3RN67"/>
<feature type="transmembrane region" description="Helical" evidence="1">
    <location>
        <begin position="179"/>
        <end position="199"/>
    </location>
</feature>
<dbReference type="InterPro" id="IPR037185">
    <property type="entry name" value="EmrE-like"/>
</dbReference>
<dbReference type="Pfam" id="PF00892">
    <property type="entry name" value="EamA"/>
    <property type="match status" value="1"/>
</dbReference>
<dbReference type="Proteomes" id="UP000481421">
    <property type="component" value="Unassembled WGS sequence"/>
</dbReference>
<feature type="transmembrane region" description="Helical" evidence="1">
    <location>
        <begin position="127"/>
        <end position="144"/>
    </location>
</feature>
<proteinExistence type="predicted"/>
<dbReference type="EMBL" id="JAAIKE010000003">
    <property type="protein sequence ID" value="NEX46881.1"/>
    <property type="molecule type" value="Genomic_DNA"/>
</dbReference>
<comment type="caution">
    <text evidence="3">The sequence shown here is derived from an EMBL/GenBank/DDBJ whole genome shotgun (WGS) entry which is preliminary data.</text>
</comment>
<gene>
    <name evidence="3" type="ORF">G3572_11745</name>
</gene>
<feature type="transmembrane region" description="Helical" evidence="1">
    <location>
        <begin position="75"/>
        <end position="93"/>
    </location>
</feature>
<feature type="transmembrane region" description="Helical" evidence="1">
    <location>
        <begin position="264"/>
        <end position="282"/>
    </location>
</feature>
<evidence type="ECO:0000259" key="2">
    <source>
        <dbReference type="Pfam" id="PF00892"/>
    </source>
</evidence>
<dbReference type="InterPro" id="IPR000620">
    <property type="entry name" value="EamA_dom"/>
</dbReference>
<feature type="transmembrane region" description="Helical" evidence="1">
    <location>
        <begin position="12"/>
        <end position="30"/>
    </location>
</feature>
<keyword evidence="4" id="KW-1185">Reference proteome</keyword>
<keyword evidence="1" id="KW-1133">Transmembrane helix</keyword>
<feature type="transmembrane region" description="Helical" evidence="1">
    <location>
        <begin position="99"/>
        <end position="118"/>
    </location>
</feature>
<organism evidence="3 4">
    <name type="scientific">Pseudotabrizicola algicola</name>
    <dbReference type="NCBI Taxonomy" id="2709381"/>
    <lineage>
        <taxon>Bacteria</taxon>
        <taxon>Pseudomonadati</taxon>
        <taxon>Pseudomonadota</taxon>
        <taxon>Alphaproteobacteria</taxon>
        <taxon>Rhodobacterales</taxon>
        <taxon>Paracoccaceae</taxon>
        <taxon>Pseudotabrizicola</taxon>
    </lineage>
</organism>
<keyword evidence="1" id="KW-0472">Membrane</keyword>
<dbReference type="PANTHER" id="PTHR22911:SF103">
    <property type="entry name" value="BLR2811 PROTEIN"/>
    <property type="match status" value="1"/>
</dbReference>
<feature type="domain" description="EamA" evidence="2">
    <location>
        <begin position="8"/>
        <end position="141"/>
    </location>
</feature>
<dbReference type="GO" id="GO:0016020">
    <property type="term" value="C:membrane"/>
    <property type="evidence" value="ECO:0007669"/>
    <property type="project" value="InterPro"/>
</dbReference>
<dbReference type="SUPFAM" id="SSF103481">
    <property type="entry name" value="Multidrug resistance efflux transporter EmrE"/>
    <property type="match status" value="2"/>
</dbReference>
<dbReference type="PANTHER" id="PTHR22911">
    <property type="entry name" value="ACYL-MALONYL CONDENSING ENZYME-RELATED"/>
    <property type="match status" value="1"/>
</dbReference>
<protein>
    <submittedName>
        <fullName evidence="3">DMT family transporter</fullName>
    </submittedName>
</protein>